<dbReference type="NCBIfam" id="TIGR04057">
    <property type="entry name" value="SusC_RagA_signa"/>
    <property type="match status" value="1"/>
</dbReference>
<evidence type="ECO:0000259" key="9">
    <source>
        <dbReference type="Pfam" id="PF07715"/>
    </source>
</evidence>
<keyword evidence="5 7" id="KW-0472">Membrane</keyword>
<evidence type="ECO:0000256" key="5">
    <source>
        <dbReference type="ARBA" id="ARBA00023136"/>
    </source>
</evidence>
<evidence type="ECO:0000256" key="8">
    <source>
        <dbReference type="SAM" id="SignalP"/>
    </source>
</evidence>
<comment type="subcellular location">
    <subcellularLocation>
        <location evidence="1 7">Cell outer membrane</location>
        <topology evidence="1 7">Multi-pass membrane protein</topology>
    </subcellularLocation>
</comment>
<keyword evidence="11" id="KW-1185">Reference proteome</keyword>
<evidence type="ECO:0000313" key="11">
    <source>
        <dbReference type="Proteomes" id="UP001324380"/>
    </source>
</evidence>
<dbReference type="PROSITE" id="PS52016">
    <property type="entry name" value="TONB_DEPENDENT_REC_3"/>
    <property type="match status" value="1"/>
</dbReference>
<evidence type="ECO:0000256" key="2">
    <source>
        <dbReference type="ARBA" id="ARBA00022448"/>
    </source>
</evidence>
<dbReference type="Gene3D" id="2.60.40.1120">
    <property type="entry name" value="Carboxypeptidase-like, regulatory domain"/>
    <property type="match status" value="1"/>
</dbReference>
<comment type="similarity">
    <text evidence="7">Belongs to the TonB-dependent receptor family.</text>
</comment>
<organism evidence="10 11">
    <name type="scientific">Mucilaginibacter sabulilitoris</name>
    <dbReference type="NCBI Taxonomy" id="1173583"/>
    <lineage>
        <taxon>Bacteria</taxon>
        <taxon>Pseudomonadati</taxon>
        <taxon>Bacteroidota</taxon>
        <taxon>Sphingobacteriia</taxon>
        <taxon>Sphingobacteriales</taxon>
        <taxon>Sphingobacteriaceae</taxon>
        <taxon>Mucilaginibacter</taxon>
    </lineage>
</organism>
<dbReference type="Pfam" id="PF13715">
    <property type="entry name" value="CarbopepD_reg_2"/>
    <property type="match status" value="1"/>
</dbReference>
<feature type="domain" description="TonB-dependent receptor plug" evidence="9">
    <location>
        <begin position="116"/>
        <end position="248"/>
    </location>
</feature>
<dbReference type="InterPro" id="IPR023996">
    <property type="entry name" value="TonB-dep_OMP_SusC/RagA"/>
</dbReference>
<dbReference type="SUPFAM" id="SSF56935">
    <property type="entry name" value="Porins"/>
    <property type="match status" value="1"/>
</dbReference>
<keyword evidence="4 7" id="KW-0812">Transmembrane</keyword>
<evidence type="ECO:0000256" key="1">
    <source>
        <dbReference type="ARBA" id="ARBA00004571"/>
    </source>
</evidence>
<dbReference type="InterPro" id="IPR012910">
    <property type="entry name" value="Plug_dom"/>
</dbReference>
<keyword evidence="8" id="KW-0732">Signal</keyword>
<keyword evidence="3 7" id="KW-1134">Transmembrane beta strand</keyword>
<reference evidence="10 11" key="1">
    <citation type="submission" date="2023-11" db="EMBL/GenBank/DDBJ databases">
        <title>Analysis of the Genomes of Mucilaginibacter gossypii cycad 4 and M. sabulilitoris SNA2: microbes with the potential for plant growth promotion.</title>
        <authorList>
            <person name="Hirsch A.M."/>
            <person name="Humm E."/>
            <person name="Rubbi M."/>
            <person name="Del Vecchio G."/>
            <person name="Ha S.M."/>
            <person name="Pellegrini M."/>
            <person name="Gunsalus R.P."/>
        </authorList>
    </citation>
    <scope>NUCLEOTIDE SEQUENCE [LARGE SCALE GENOMIC DNA]</scope>
    <source>
        <strain evidence="10 11">SNA2</strain>
    </source>
</reference>
<dbReference type="EMBL" id="CP139558">
    <property type="protein sequence ID" value="WPU95255.1"/>
    <property type="molecule type" value="Genomic_DNA"/>
</dbReference>
<gene>
    <name evidence="10" type="ORF">SNE25_06930</name>
</gene>
<evidence type="ECO:0000256" key="3">
    <source>
        <dbReference type="ARBA" id="ARBA00022452"/>
    </source>
</evidence>
<dbReference type="Gene3D" id="2.40.170.20">
    <property type="entry name" value="TonB-dependent receptor, beta-barrel domain"/>
    <property type="match status" value="1"/>
</dbReference>
<evidence type="ECO:0000256" key="7">
    <source>
        <dbReference type="PROSITE-ProRule" id="PRU01360"/>
    </source>
</evidence>
<dbReference type="InterPro" id="IPR023997">
    <property type="entry name" value="TonB-dep_OMP_SusC/RagA_CS"/>
</dbReference>
<name>A0ABZ0TUY0_9SPHI</name>
<dbReference type="Proteomes" id="UP001324380">
    <property type="component" value="Chromosome"/>
</dbReference>
<feature type="signal peptide" evidence="8">
    <location>
        <begin position="1"/>
        <end position="23"/>
    </location>
</feature>
<dbReference type="NCBIfam" id="TIGR04056">
    <property type="entry name" value="OMP_RagA_SusC"/>
    <property type="match status" value="1"/>
</dbReference>
<proteinExistence type="inferred from homology"/>
<evidence type="ECO:0000256" key="6">
    <source>
        <dbReference type="ARBA" id="ARBA00023237"/>
    </source>
</evidence>
<dbReference type="InterPro" id="IPR037066">
    <property type="entry name" value="Plug_dom_sf"/>
</dbReference>
<dbReference type="Pfam" id="PF07715">
    <property type="entry name" value="Plug"/>
    <property type="match status" value="1"/>
</dbReference>
<evidence type="ECO:0000256" key="4">
    <source>
        <dbReference type="ARBA" id="ARBA00022692"/>
    </source>
</evidence>
<keyword evidence="6 7" id="KW-0998">Cell outer membrane</keyword>
<dbReference type="InterPro" id="IPR039426">
    <property type="entry name" value="TonB-dep_rcpt-like"/>
</dbReference>
<dbReference type="RefSeq" id="WP_321564367.1">
    <property type="nucleotide sequence ID" value="NZ_CP139558.1"/>
</dbReference>
<dbReference type="InterPro" id="IPR008969">
    <property type="entry name" value="CarboxyPept-like_regulatory"/>
</dbReference>
<keyword evidence="2 7" id="KW-0813">Transport</keyword>
<protein>
    <submittedName>
        <fullName evidence="10">SusC/RagA family TonB-linked outer membrane protein</fullName>
    </submittedName>
</protein>
<feature type="chain" id="PRO_5045623951" evidence="8">
    <location>
        <begin position="24"/>
        <end position="1042"/>
    </location>
</feature>
<dbReference type="InterPro" id="IPR036942">
    <property type="entry name" value="Beta-barrel_TonB_sf"/>
</dbReference>
<dbReference type="SUPFAM" id="SSF49464">
    <property type="entry name" value="Carboxypeptidase regulatory domain-like"/>
    <property type="match status" value="1"/>
</dbReference>
<dbReference type="Gene3D" id="2.170.130.10">
    <property type="entry name" value="TonB-dependent receptor, plug domain"/>
    <property type="match status" value="1"/>
</dbReference>
<evidence type="ECO:0000313" key="10">
    <source>
        <dbReference type="EMBL" id="WPU95255.1"/>
    </source>
</evidence>
<accession>A0ABZ0TUY0</accession>
<sequence length="1042" mass="113190">MKQMYLRCTALLLLSMVTITAFAQKVVTGTVTEKSGQTMPGVNVTEKGTTNGTSTDANGKFKVSVKPGAVLTVSFIGYKTVQISVGSQTNINVVLESTENALTEVVVTALGIKREKKSLGYAVQEVKGQTLADTKEPNLVNSLSGQVAGLQITRSANGPGASSRITLRGNNSLTGLNQPLIVVDGTPMDNFIGNAVDGKGKANNDYYNPSRDMGNGLADINADDIESISVLKGPSAAALYGSRAGNGAILITTKTGKLQNGLGITVTSSFGSENIFARPKMQTQFSQGSNGIYDVADDGSWGAKIDGRTVTKWDSSKTALSNYDNIDNYFKTGFTSNQGISLQQQFKSTSVYTSYNRLDDKSYIPGAKLIRNNLTARTVSKFGEGDKWTVDTKVQYINSSAINRPQAGYNPNNYFYYLQMLPVNIDIRDFQKAKAANGNMLWWHDGQEINPYWSSQYNLNKDVRNRFLLNASVRYQFNSWLSLEGRGGADTYTINADSRQYAGAPANLGGSYGVRRTSFTETNYSGLLTAKKDNLFGKWGGTVTLGGNLMNQQNSFLSASAGTLNVPNLFAINNAVGNPSFDQGLFLHNIYSVYGSLGINYDQFLFVDGTFRNDWTSTLNVANHSYFYPSVSTSLVFSQLLNKSGSLPSWITYGKLRGSFAQVGNDMDPYQLYNTYTISKDPLGNTNASRNDVLYDPNVKSELIKSYEAGLEMRFFDSRLGFDFAVYKSNATRQLINLPLDNLSGYAFKKINAGDVQNKGLELMVDGRIVNNPDGFNWNTTVNYSINRNTIKAITPDVKQYPLGSYDNVAVVAQTGELYGSIYGSSFKRVNDPSSPYNGQLLLTSAGTPQTGDTKLLGNQQATSLLGVTNSFAYKGFNFSFLVDARFGGKIFSSTIAHMEALGTSNKTVVNGGREDFLVDGAVLNPTTNQYEKNTVKVSPQNYWAAVSTGNQGITEANLYDASNIRVRNVQLSYNLSKKLLSGTGIQRAKIGVSVNNLWLITSHMNGMDPESVYATGTNATGYESGSAPTTRTILLNLTVGF</sequence>